<organism evidence="1 2">
    <name type="scientific">Candidatus Taylorbacteria bacterium RIFCSPHIGHO2_01_FULL_51_15</name>
    <dbReference type="NCBI Taxonomy" id="1802304"/>
    <lineage>
        <taxon>Bacteria</taxon>
        <taxon>Candidatus Tayloriibacteriota</taxon>
    </lineage>
</organism>
<protein>
    <submittedName>
        <fullName evidence="1">Uncharacterized protein</fullName>
    </submittedName>
</protein>
<proteinExistence type="predicted"/>
<dbReference type="EMBL" id="MHRI01000007">
    <property type="protein sequence ID" value="OHA21537.1"/>
    <property type="molecule type" value="Genomic_DNA"/>
</dbReference>
<reference evidence="1 2" key="1">
    <citation type="journal article" date="2016" name="Nat. Commun.">
        <title>Thousands of microbial genomes shed light on interconnected biogeochemical processes in an aquifer system.</title>
        <authorList>
            <person name="Anantharaman K."/>
            <person name="Brown C.T."/>
            <person name="Hug L.A."/>
            <person name="Sharon I."/>
            <person name="Castelle C.J."/>
            <person name="Probst A.J."/>
            <person name="Thomas B.C."/>
            <person name="Singh A."/>
            <person name="Wilkins M.J."/>
            <person name="Karaoz U."/>
            <person name="Brodie E.L."/>
            <person name="Williams K.H."/>
            <person name="Hubbard S.S."/>
            <person name="Banfield J.F."/>
        </authorList>
    </citation>
    <scope>NUCLEOTIDE SEQUENCE [LARGE SCALE GENOMIC DNA]</scope>
</reference>
<dbReference type="AlphaFoldDB" id="A0A1G2MCC1"/>
<accession>A0A1G2MCC1</accession>
<evidence type="ECO:0000313" key="2">
    <source>
        <dbReference type="Proteomes" id="UP000178121"/>
    </source>
</evidence>
<dbReference type="Proteomes" id="UP000178121">
    <property type="component" value="Unassembled WGS sequence"/>
</dbReference>
<gene>
    <name evidence="1" type="ORF">A2849_03890</name>
</gene>
<evidence type="ECO:0000313" key="1">
    <source>
        <dbReference type="EMBL" id="OHA21537.1"/>
    </source>
</evidence>
<sequence>MKEFVAQFKALLDAGKLEEAKALLSTLGSLPETAEERAEAKLFMTDLYVRLTNAANQAYLDILHDSIAKLKVLAAKDRDIDEAAKLAKARASLAE</sequence>
<name>A0A1G2MCC1_9BACT</name>
<comment type="caution">
    <text evidence="1">The sequence shown here is derived from an EMBL/GenBank/DDBJ whole genome shotgun (WGS) entry which is preliminary data.</text>
</comment>